<dbReference type="PANTHER" id="PTHR34109">
    <property type="entry name" value="BNAUNNG04460D PROTEIN-RELATED"/>
    <property type="match status" value="1"/>
</dbReference>
<protein>
    <submittedName>
        <fullName evidence="2">VOC family protein</fullName>
    </submittedName>
</protein>
<dbReference type="InterPro" id="IPR037523">
    <property type="entry name" value="VOC_core"/>
</dbReference>
<name>A0ABU5QKP6_9BACT</name>
<evidence type="ECO:0000313" key="3">
    <source>
        <dbReference type="Proteomes" id="UP001304671"/>
    </source>
</evidence>
<dbReference type="Proteomes" id="UP001304671">
    <property type="component" value="Unassembled WGS sequence"/>
</dbReference>
<accession>A0ABU5QKP6</accession>
<feature type="domain" description="VOC" evidence="1">
    <location>
        <begin position="8"/>
        <end position="130"/>
    </location>
</feature>
<dbReference type="InterPro" id="IPR029068">
    <property type="entry name" value="Glyas_Bleomycin-R_OHBP_Dase"/>
</dbReference>
<dbReference type="RefSeq" id="WP_323247941.1">
    <property type="nucleotide sequence ID" value="NZ_JAYFUL010000008.1"/>
</dbReference>
<evidence type="ECO:0000313" key="2">
    <source>
        <dbReference type="EMBL" id="MEA5257510.1"/>
    </source>
</evidence>
<dbReference type="SUPFAM" id="SSF54593">
    <property type="entry name" value="Glyoxalase/Bleomycin resistance protein/Dihydroxybiphenyl dioxygenase"/>
    <property type="match status" value="1"/>
</dbReference>
<dbReference type="CDD" id="cd07246">
    <property type="entry name" value="VOC_like"/>
    <property type="match status" value="1"/>
</dbReference>
<dbReference type="EMBL" id="JAYFUL010000008">
    <property type="protein sequence ID" value="MEA5257510.1"/>
    <property type="molecule type" value="Genomic_DNA"/>
</dbReference>
<dbReference type="Gene3D" id="3.10.180.10">
    <property type="entry name" value="2,3-Dihydroxybiphenyl 1,2-Dioxygenase, domain 1"/>
    <property type="match status" value="1"/>
</dbReference>
<dbReference type="PROSITE" id="PS51819">
    <property type="entry name" value="VOC"/>
    <property type="match status" value="1"/>
</dbReference>
<gene>
    <name evidence="2" type="ORF">VB264_06935</name>
</gene>
<proteinExistence type="predicted"/>
<dbReference type="PANTHER" id="PTHR34109:SF1">
    <property type="entry name" value="VOC DOMAIN-CONTAINING PROTEIN"/>
    <property type="match status" value="1"/>
</dbReference>
<comment type="caution">
    <text evidence="2">The sequence shown here is derived from an EMBL/GenBank/DDBJ whole genome shotgun (WGS) entry which is preliminary data.</text>
</comment>
<keyword evidence="3" id="KW-1185">Reference proteome</keyword>
<sequence>MTTNAYNTFFAPELYINNGVKDISFYKNAFGATENLCFRNEDNTIHVAELCIYGAIFHVHEITSKLFFSPDTHNGCTCCVGLFVPDVDAVMNQAIIAGAIEISPAEDYDYGYRQGTIKDPFGHYWQIQKKIG</sequence>
<evidence type="ECO:0000259" key="1">
    <source>
        <dbReference type="PROSITE" id="PS51819"/>
    </source>
</evidence>
<reference evidence="2 3" key="1">
    <citation type="submission" date="2023-12" db="EMBL/GenBank/DDBJ databases">
        <title>Novel species of the genus Arcicella isolated from rivers.</title>
        <authorList>
            <person name="Lu H."/>
        </authorList>
    </citation>
    <scope>NUCLEOTIDE SEQUENCE [LARGE SCALE GENOMIC DNA]</scope>
    <source>
        <strain evidence="2 3">LMG 21963</strain>
    </source>
</reference>
<organism evidence="2 3">
    <name type="scientific">Arcicella aquatica</name>
    <dbReference type="NCBI Taxonomy" id="217141"/>
    <lineage>
        <taxon>Bacteria</taxon>
        <taxon>Pseudomonadati</taxon>
        <taxon>Bacteroidota</taxon>
        <taxon>Cytophagia</taxon>
        <taxon>Cytophagales</taxon>
        <taxon>Flectobacillaceae</taxon>
        <taxon>Arcicella</taxon>
    </lineage>
</organism>